<evidence type="ECO:0000313" key="1">
    <source>
        <dbReference type="EMBL" id="KAI0047802.1"/>
    </source>
</evidence>
<proteinExistence type="predicted"/>
<reference evidence="1" key="1">
    <citation type="submission" date="2021-02" db="EMBL/GenBank/DDBJ databases">
        <authorList>
            <consortium name="DOE Joint Genome Institute"/>
            <person name="Ahrendt S."/>
            <person name="Looney B.P."/>
            <person name="Miyauchi S."/>
            <person name="Morin E."/>
            <person name="Drula E."/>
            <person name="Courty P.E."/>
            <person name="Chicoki N."/>
            <person name="Fauchery L."/>
            <person name="Kohler A."/>
            <person name="Kuo A."/>
            <person name="Labutti K."/>
            <person name="Pangilinan J."/>
            <person name="Lipzen A."/>
            <person name="Riley R."/>
            <person name="Andreopoulos W."/>
            <person name="He G."/>
            <person name="Johnson J."/>
            <person name="Barry K.W."/>
            <person name="Grigoriev I.V."/>
            <person name="Nagy L."/>
            <person name="Hibbett D."/>
            <person name="Henrissat B."/>
            <person name="Matheny P.B."/>
            <person name="Labbe J."/>
            <person name="Martin F."/>
        </authorList>
    </citation>
    <scope>NUCLEOTIDE SEQUENCE</scope>
    <source>
        <strain evidence="1">FP105234-sp</strain>
    </source>
</reference>
<organism evidence="1 2">
    <name type="scientific">Auriscalpium vulgare</name>
    <dbReference type="NCBI Taxonomy" id="40419"/>
    <lineage>
        <taxon>Eukaryota</taxon>
        <taxon>Fungi</taxon>
        <taxon>Dikarya</taxon>
        <taxon>Basidiomycota</taxon>
        <taxon>Agaricomycotina</taxon>
        <taxon>Agaricomycetes</taxon>
        <taxon>Russulales</taxon>
        <taxon>Auriscalpiaceae</taxon>
        <taxon>Auriscalpium</taxon>
    </lineage>
</organism>
<sequence length="992" mass="110919">MYFPTSVARQLSTVPDLPNATAQPVISLGPSARKSLFCTLTKDGIAVWRVRPFAILAYLSRTPTSLLEHGENEAVHWSPDGTRIVIQTTMSYLVLVSVQYRPDETPYSTPPLGSSSQRNFLSGPGEAVPLQAISLNFEGVIRVEGTLLSVSPRRHYILFSTKSPPSIQRIPWPATEESERNAQKESKDSGYDNWVLNELDFPWLVDPDVMVVDITWYRGINVESWITSDGRAYFVQLHDSTYSETNASNTEMDHPQMNGTGRKSTESVHSPTGSQWQGTCVHDVEVPKWVQKRRRVEPHEEGANGYELPRRAVQVAVNAKFSLIAVGTQSGDVEYTNFPAELGVSPTPHVLRIPHSFGTNEKGPVRTMEWSSDGYVLAVGWEHGWAVWSVAGRCLAWGFGTEDQVDENRFQDMFMNGIRDLFWVSGNLELVVLARSSPNYPDGQLFTIPFAKSAATGQHIPDNAQYAFLQMDDRVLVYRGTDQPDMSVINPESDVWQHVKIPQRYLAANWPVRFSSISADGRLIAIAGRRGICHYSSTSGRWKQFADELQEQAFVVKGGILWFHHVLIAAVEVARSWQIRLYSRDLELSNKNVLHRELLSAPVVIMSLVENSLLVYTLDNTLHHYLIVPTEDTIKLHLCGSISFEGVLANPNSVRALSWMIPSAQKQLGDPADDLAVATVLMMVGGQLVLLKPRRSGDQEVRYDMQILANRIEFCWIHLHGIGSLENSLWGFDGQGMRVWLNALAIEAPPPEDSAAVREDVKESVNIPLDFYPLSVLMDKGIIIGAEHEIATRTNLPFVAFRHATSSHLFLHHILLFHLALGQVREAVSFADHYRHLVFFAHALEILLHTVVESEATGDEETQAADVGVLPSVIEFLDHYDVALDVVVGCARKTEMTHWRRLFDIVGNPKALFETCLSSQRLRTAGSYLLVLHSLEQLEGNDDTLRLLKAAVEASDWQLCRELLRFLHSMDSSGTALKEALAQPFMVDVPAS</sequence>
<accession>A0ACB8RVF6</accession>
<dbReference type="EMBL" id="MU275897">
    <property type="protein sequence ID" value="KAI0047802.1"/>
    <property type="molecule type" value="Genomic_DNA"/>
</dbReference>
<protein>
    <submittedName>
        <fullName evidence="1">RIC1-domain-containing protein</fullName>
    </submittedName>
</protein>
<reference evidence="1" key="2">
    <citation type="journal article" date="2022" name="New Phytol.">
        <title>Evolutionary transition to the ectomycorrhizal habit in the genomes of a hyperdiverse lineage of mushroom-forming fungi.</title>
        <authorList>
            <person name="Looney B."/>
            <person name="Miyauchi S."/>
            <person name="Morin E."/>
            <person name="Drula E."/>
            <person name="Courty P.E."/>
            <person name="Kohler A."/>
            <person name="Kuo A."/>
            <person name="LaButti K."/>
            <person name="Pangilinan J."/>
            <person name="Lipzen A."/>
            <person name="Riley R."/>
            <person name="Andreopoulos W."/>
            <person name="He G."/>
            <person name="Johnson J."/>
            <person name="Nolan M."/>
            <person name="Tritt A."/>
            <person name="Barry K.W."/>
            <person name="Grigoriev I.V."/>
            <person name="Nagy L.G."/>
            <person name="Hibbett D."/>
            <person name="Henrissat B."/>
            <person name="Matheny P.B."/>
            <person name="Labbe J."/>
            <person name="Martin F.M."/>
        </authorList>
    </citation>
    <scope>NUCLEOTIDE SEQUENCE</scope>
    <source>
        <strain evidence="1">FP105234-sp</strain>
    </source>
</reference>
<evidence type="ECO:0000313" key="2">
    <source>
        <dbReference type="Proteomes" id="UP000814033"/>
    </source>
</evidence>
<dbReference type="Proteomes" id="UP000814033">
    <property type="component" value="Unassembled WGS sequence"/>
</dbReference>
<comment type="caution">
    <text evidence="1">The sequence shown here is derived from an EMBL/GenBank/DDBJ whole genome shotgun (WGS) entry which is preliminary data.</text>
</comment>
<keyword evidence="2" id="KW-1185">Reference proteome</keyword>
<gene>
    <name evidence="1" type="ORF">FA95DRAFT_1518439</name>
</gene>
<name>A0ACB8RVF6_9AGAM</name>